<name>A0AAN8XLI3_HALRR</name>
<reference evidence="3 4" key="1">
    <citation type="submission" date="2023-11" db="EMBL/GenBank/DDBJ databases">
        <title>Halocaridina rubra genome assembly.</title>
        <authorList>
            <person name="Smith C."/>
        </authorList>
    </citation>
    <scope>NUCLEOTIDE SEQUENCE [LARGE SCALE GENOMIC DNA]</scope>
    <source>
        <strain evidence="3">EP-1</strain>
        <tissue evidence="3">Whole</tissue>
    </source>
</reference>
<feature type="compositionally biased region" description="Basic and acidic residues" evidence="1">
    <location>
        <begin position="105"/>
        <end position="303"/>
    </location>
</feature>
<dbReference type="PROSITE" id="PS00332">
    <property type="entry name" value="SOD_CU_ZN_2"/>
    <property type="match status" value="1"/>
</dbReference>
<feature type="compositionally biased region" description="Basic and acidic residues" evidence="1">
    <location>
        <begin position="41"/>
        <end position="52"/>
    </location>
</feature>
<dbReference type="InterPro" id="IPR018152">
    <property type="entry name" value="SOD_Cu/Zn_BS"/>
</dbReference>
<dbReference type="GO" id="GO:0005507">
    <property type="term" value="F:copper ion binding"/>
    <property type="evidence" value="ECO:0007669"/>
    <property type="project" value="InterPro"/>
</dbReference>
<comment type="caution">
    <text evidence="3">The sequence shown here is derived from an EMBL/GenBank/DDBJ whole genome shotgun (WGS) entry which is preliminary data.</text>
</comment>
<dbReference type="SUPFAM" id="SSF49329">
    <property type="entry name" value="Cu,Zn superoxide dismutase-like"/>
    <property type="match status" value="1"/>
</dbReference>
<dbReference type="Pfam" id="PF00080">
    <property type="entry name" value="Sod_Cu"/>
    <property type="match status" value="1"/>
</dbReference>
<dbReference type="InterPro" id="IPR024134">
    <property type="entry name" value="SOD_Cu/Zn_/chaperone"/>
</dbReference>
<evidence type="ECO:0000313" key="4">
    <source>
        <dbReference type="Proteomes" id="UP001381693"/>
    </source>
</evidence>
<dbReference type="InterPro" id="IPR001424">
    <property type="entry name" value="SOD_Cu_Zn_dom"/>
</dbReference>
<organism evidence="3 4">
    <name type="scientific">Halocaridina rubra</name>
    <name type="common">Hawaiian red shrimp</name>
    <dbReference type="NCBI Taxonomy" id="373956"/>
    <lineage>
        <taxon>Eukaryota</taxon>
        <taxon>Metazoa</taxon>
        <taxon>Ecdysozoa</taxon>
        <taxon>Arthropoda</taxon>
        <taxon>Crustacea</taxon>
        <taxon>Multicrustacea</taxon>
        <taxon>Malacostraca</taxon>
        <taxon>Eumalacostraca</taxon>
        <taxon>Eucarida</taxon>
        <taxon>Decapoda</taxon>
        <taxon>Pleocyemata</taxon>
        <taxon>Caridea</taxon>
        <taxon>Atyoidea</taxon>
        <taxon>Atyidae</taxon>
        <taxon>Halocaridina</taxon>
    </lineage>
</organism>
<feature type="domain" description="Superoxide dismutase copper/zinc binding" evidence="2">
    <location>
        <begin position="356"/>
        <end position="496"/>
    </location>
</feature>
<sequence>MTHEFFSHLTEFHGHMDHQSTGQTAHGHEHGHGHAHGHHQGHQEGDDHHGENGEPAELAGASKRGASHISPYSRLALAKSSCSSHFEKDGQQHHENEDIHDAHGLHSTEDDHEYGHEHSSQQHSHGHDHGHSHEQVHSHEPGHSHEHVHIHENGHGHDHSHDHVHIHEIGHGHDHSHDHVHIHENGHGHDHSHDHEHSHENGHGHDHSHDHVHSHENGHGHDHSHDHVHSHENGHGHDHSHDHEHSHENGHGHDHSHDHVHSHENGHGHDHSHDHVHNHENGHGHGHSHEHGHDHGHGHSHSEENEDESAEVVLKPRPGLALIPGREAQGGMPPSDPWMYATCDLQPNADTPDSSVSGNIVISQRKDKKGPVYFDLHLAGVDVATLGKIHGFHVHENSVTGGSCASTGGHFNPEEVVHGGPKDEVRHVGDLGNIEVDENGELHGYIISDRIVAFTGKHSIIGKALVLHSGVDDLGTGGDEGSRTTGNAGGRLACCTVHMKAVPLFRFKG</sequence>
<dbReference type="Gene3D" id="2.60.40.200">
    <property type="entry name" value="Superoxide dismutase, copper/zinc binding domain"/>
    <property type="match status" value="1"/>
</dbReference>
<proteinExistence type="predicted"/>
<evidence type="ECO:0000259" key="2">
    <source>
        <dbReference type="Pfam" id="PF00080"/>
    </source>
</evidence>
<dbReference type="EC" id="1.15.1.1" evidence="3"/>
<dbReference type="PANTHER" id="PTHR10003">
    <property type="entry name" value="SUPEROXIDE DISMUTASE CU-ZN -RELATED"/>
    <property type="match status" value="1"/>
</dbReference>
<dbReference type="GO" id="GO:0004784">
    <property type="term" value="F:superoxide dismutase activity"/>
    <property type="evidence" value="ECO:0007669"/>
    <property type="project" value="UniProtKB-EC"/>
</dbReference>
<dbReference type="InterPro" id="IPR036423">
    <property type="entry name" value="SOD-like_Cu/Zn_dom_sf"/>
</dbReference>
<evidence type="ECO:0000313" key="3">
    <source>
        <dbReference type="EMBL" id="KAK7084986.1"/>
    </source>
</evidence>
<feature type="region of interest" description="Disordered" evidence="1">
    <location>
        <begin position="105"/>
        <end position="311"/>
    </location>
</feature>
<protein>
    <submittedName>
        <fullName evidence="3">Superoxide dismutase [Cu-Zn]</fullName>
        <ecNumber evidence="3">1.15.1.1</ecNumber>
    </submittedName>
</protein>
<dbReference type="EMBL" id="JAXCGZ010001928">
    <property type="protein sequence ID" value="KAK7084986.1"/>
    <property type="molecule type" value="Genomic_DNA"/>
</dbReference>
<keyword evidence="4" id="KW-1185">Reference proteome</keyword>
<evidence type="ECO:0000256" key="1">
    <source>
        <dbReference type="SAM" id="MobiDB-lite"/>
    </source>
</evidence>
<dbReference type="PRINTS" id="PR00068">
    <property type="entry name" value="CUZNDISMTASE"/>
</dbReference>
<keyword evidence="3" id="KW-0560">Oxidoreductase</keyword>
<feature type="region of interest" description="Disordered" evidence="1">
    <location>
        <begin position="16"/>
        <end position="67"/>
    </location>
</feature>
<dbReference type="Proteomes" id="UP001381693">
    <property type="component" value="Unassembled WGS sequence"/>
</dbReference>
<dbReference type="CDD" id="cd00305">
    <property type="entry name" value="Cu-Zn_Superoxide_Dismutase"/>
    <property type="match status" value="1"/>
</dbReference>
<accession>A0AAN8XLI3</accession>
<gene>
    <name evidence="3" type="primary">CUSOD2</name>
    <name evidence="3" type="ORF">SK128_001574</name>
</gene>
<dbReference type="AlphaFoldDB" id="A0AAN8XLI3"/>